<proteinExistence type="inferred from homology"/>
<gene>
    <name evidence="2" type="ORF">N8I77_003617</name>
</gene>
<dbReference type="PANTHER" id="PTHR31834:SF8">
    <property type="entry name" value="TRANSFERASE, PUTATIVE (AFU_ORTHOLOGUE AFUA_6G14040)-RELATED"/>
    <property type="match status" value="1"/>
</dbReference>
<sequence>MIPSHQSLSVLQRRLVACVAACILCLFLYQSWILSPQFLFQSTPSTLPPTIPKTIWYKLGPKGLSENARNWTNSCTEKNPGYRAEFLTDETADAWVQKSFTSRPDIVESYLNLTVPILKADFLRYLLLYAEGGIWSDLDVSCEDTPIDDWIPAQHKGATSLVVGWEFDVGWGKNILHQLNSWMILAKPGLPHMLAAIDGILDSLHEVASKNGVAIANVTLPMVGDVVDFTGPRRLTRSVFQTLQQKLNVTDDEFDPIEESTWFIREPKQVADVLILPGYSFASSTNHYDKTDVVGPPLVTHHYAGSWKNDHGGEEV</sequence>
<dbReference type="SUPFAM" id="SSF53448">
    <property type="entry name" value="Nucleotide-diphospho-sugar transferases"/>
    <property type="match status" value="1"/>
</dbReference>
<dbReference type="Pfam" id="PF04488">
    <property type="entry name" value="Gly_transf_sug"/>
    <property type="match status" value="1"/>
</dbReference>
<dbReference type="GO" id="GO:0000136">
    <property type="term" value="C:mannan polymerase complex"/>
    <property type="evidence" value="ECO:0007669"/>
    <property type="project" value="TreeGrafter"/>
</dbReference>
<dbReference type="Gene3D" id="3.90.550.20">
    <property type="match status" value="1"/>
</dbReference>
<name>A0AAD9W531_PHOAM</name>
<evidence type="ECO:0000313" key="3">
    <source>
        <dbReference type="Proteomes" id="UP001265746"/>
    </source>
</evidence>
<dbReference type="PANTHER" id="PTHR31834">
    <property type="entry name" value="INITIATION-SPECIFIC ALPHA-1,6-MANNOSYLTRANSFERASE"/>
    <property type="match status" value="1"/>
</dbReference>
<comment type="similarity">
    <text evidence="1">Belongs to the glycosyltransferase 32 family.</text>
</comment>
<dbReference type="InterPro" id="IPR007577">
    <property type="entry name" value="GlycoTrfase_DXD_sugar-bd_CS"/>
</dbReference>
<dbReference type="InterPro" id="IPR039367">
    <property type="entry name" value="Och1-like"/>
</dbReference>
<protein>
    <submittedName>
        <fullName evidence="2">Uncharacterized protein</fullName>
    </submittedName>
</protein>
<accession>A0AAD9W531</accession>
<dbReference type="GO" id="GO:0000009">
    <property type="term" value="F:alpha-1,6-mannosyltransferase activity"/>
    <property type="evidence" value="ECO:0007669"/>
    <property type="project" value="InterPro"/>
</dbReference>
<reference evidence="2" key="1">
    <citation type="submission" date="2023-06" db="EMBL/GenBank/DDBJ databases">
        <authorList>
            <person name="Noh H."/>
        </authorList>
    </citation>
    <scope>NUCLEOTIDE SEQUENCE</scope>
    <source>
        <strain evidence="2">DUCC20226</strain>
    </source>
</reference>
<evidence type="ECO:0000256" key="1">
    <source>
        <dbReference type="ARBA" id="ARBA00009003"/>
    </source>
</evidence>
<dbReference type="EMBL" id="JAUJFL010000002">
    <property type="protein sequence ID" value="KAK2610164.1"/>
    <property type="molecule type" value="Genomic_DNA"/>
</dbReference>
<dbReference type="Proteomes" id="UP001265746">
    <property type="component" value="Unassembled WGS sequence"/>
</dbReference>
<dbReference type="InterPro" id="IPR029044">
    <property type="entry name" value="Nucleotide-diphossugar_trans"/>
</dbReference>
<dbReference type="AlphaFoldDB" id="A0AAD9W531"/>
<comment type="caution">
    <text evidence="2">The sequence shown here is derived from an EMBL/GenBank/DDBJ whole genome shotgun (WGS) entry which is preliminary data.</text>
</comment>
<organism evidence="2 3">
    <name type="scientific">Phomopsis amygdali</name>
    <name type="common">Fusicoccum amygdali</name>
    <dbReference type="NCBI Taxonomy" id="1214568"/>
    <lineage>
        <taxon>Eukaryota</taxon>
        <taxon>Fungi</taxon>
        <taxon>Dikarya</taxon>
        <taxon>Ascomycota</taxon>
        <taxon>Pezizomycotina</taxon>
        <taxon>Sordariomycetes</taxon>
        <taxon>Sordariomycetidae</taxon>
        <taxon>Diaporthales</taxon>
        <taxon>Diaporthaceae</taxon>
        <taxon>Diaporthe</taxon>
    </lineage>
</organism>
<keyword evidence="3" id="KW-1185">Reference proteome</keyword>
<dbReference type="GO" id="GO:0006487">
    <property type="term" value="P:protein N-linked glycosylation"/>
    <property type="evidence" value="ECO:0007669"/>
    <property type="project" value="TreeGrafter"/>
</dbReference>
<evidence type="ECO:0000313" key="2">
    <source>
        <dbReference type="EMBL" id="KAK2610164.1"/>
    </source>
</evidence>